<dbReference type="Gene3D" id="2.160.20.80">
    <property type="entry name" value="E3 ubiquitin-protein ligase SopA"/>
    <property type="match status" value="2"/>
</dbReference>
<evidence type="ECO:0000313" key="2">
    <source>
        <dbReference type="EMBL" id="OWV31765.1"/>
    </source>
</evidence>
<organism evidence="2 3">
    <name type="scientific">Pacificimonas flava</name>
    <dbReference type="NCBI Taxonomy" id="1234595"/>
    <lineage>
        <taxon>Bacteria</taxon>
        <taxon>Pseudomonadati</taxon>
        <taxon>Pseudomonadota</taxon>
        <taxon>Alphaproteobacteria</taxon>
        <taxon>Sphingomonadales</taxon>
        <taxon>Sphingosinicellaceae</taxon>
        <taxon>Pacificimonas</taxon>
    </lineage>
</organism>
<evidence type="ECO:0000313" key="3">
    <source>
        <dbReference type="Proteomes" id="UP000198462"/>
    </source>
</evidence>
<gene>
    <name evidence="2" type="ORF">B5C34_14735</name>
</gene>
<dbReference type="AlphaFoldDB" id="A0A219B0B2"/>
<dbReference type="PANTHER" id="PTHR14136">
    <property type="entry name" value="BTB_POZ DOMAIN-CONTAINING PROTEIN KCTD9"/>
    <property type="match status" value="1"/>
</dbReference>
<feature type="transmembrane region" description="Helical" evidence="1">
    <location>
        <begin position="69"/>
        <end position="90"/>
    </location>
</feature>
<keyword evidence="3" id="KW-1185">Reference proteome</keyword>
<keyword evidence="1" id="KW-0812">Transmembrane</keyword>
<evidence type="ECO:0000256" key="1">
    <source>
        <dbReference type="SAM" id="Phobius"/>
    </source>
</evidence>
<dbReference type="OrthoDB" id="7531606at2"/>
<name>A0A219B0B2_9SPHN</name>
<dbReference type="InterPro" id="IPR001646">
    <property type="entry name" value="5peptide_repeat"/>
</dbReference>
<dbReference type="Pfam" id="PF00805">
    <property type="entry name" value="Pentapeptide"/>
    <property type="match status" value="2"/>
</dbReference>
<accession>A0A219B0B2</accession>
<keyword evidence="1" id="KW-0472">Membrane</keyword>
<evidence type="ECO:0008006" key="4">
    <source>
        <dbReference type="Google" id="ProtNLM"/>
    </source>
</evidence>
<keyword evidence="1" id="KW-1133">Transmembrane helix</keyword>
<sequence length="469" mass="52857">MWGSAGTDMSWKKARRYHSPAYWVDRLFSWRNPRLFRLRIWLRIRWLRFRVWLKEPKGTEVRQHVKRPLALALLGPAIPALTIFVLWIFLPEQVAGVGRAFDRLLTGPDAPALQWREAAQLLLLLVGLPSAFMLWWFRDIHVNRTLENQRKDVNLKEFQEIQARAAGALDDKLPQRARETMQIAAVHQLSGFLAGEYGASFQRPAWELLRANLIASSERIGTRHIADQIAAWHRNEGSLSGTPAQDLRASVQEALHNLNDDRVGDAERALIHDAWPRIFTKTRRLSQTCFDRIVLPRGALLASRDLSRCSFIGANLRRAHLEGADLGWAHLEGANLAWAHLKSADLYEAHLEGADLGWAHLEVANLCGAHLEGANLRRAHLEGANLAWAHLEGADLGWAHLEGANLIGAHLEGANLRRAHLEGAYFDANTALGKGWDRLDDWQRIAVWQKWTDAGAIMVNADGHPLPIG</sequence>
<proteinExistence type="predicted"/>
<comment type="caution">
    <text evidence="2">The sequence shown here is derived from an EMBL/GenBank/DDBJ whole genome shotgun (WGS) entry which is preliminary data.</text>
</comment>
<protein>
    <recommendedName>
        <fullName evidence="4">Pentapeptide repeat family protein</fullName>
    </recommendedName>
</protein>
<reference evidence="3" key="1">
    <citation type="submission" date="2017-05" db="EMBL/GenBank/DDBJ databases">
        <authorList>
            <person name="Lin X."/>
        </authorList>
    </citation>
    <scope>NUCLEOTIDE SEQUENCE [LARGE SCALE GENOMIC DNA]</scope>
    <source>
        <strain evidence="3">JLT2012</strain>
    </source>
</reference>
<dbReference type="PANTHER" id="PTHR14136:SF17">
    <property type="entry name" value="BTB_POZ DOMAIN-CONTAINING PROTEIN KCTD9"/>
    <property type="match status" value="1"/>
</dbReference>
<feature type="transmembrane region" description="Helical" evidence="1">
    <location>
        <begin position="118"/>
        <end position="137"/>
    </location>
</feature>
<dbReference type="InterPro" id="IPR051082">
    <property type="entry name" value="Pentapeptide-BTB/POZ_domain"/>
</dbReference>
<dbReference type="EMBL" id="NFZT01000007">
    <property type="protein sequence ID" value="OWV31765.1"/>
    <property type="molecule type" value="Genomic_DNA"/>
</dbReference>
<dbReference type="Proteomes" id="UP000198462">
    <property type="component" value="Unassembled WGS sequence"/>
</dbReference>
<dbReference type="SUPFAM" id="SSF141571">
    <property type="entry name" value="Pentapeptide repeat-like"/>
    <property type="match status" value="1"/>
</dbReference>